<accession>A0A7G9YFM3</accession>
<dbReference type="Pfam" id="PF13469">
    <property type="entry name" value="Sulfotransfer_3"/>
    <property type="match status" value="1"/>
</dbReference>
<evidence type="ECO:0000256" key="1">
    <source>
        <dbReference type="ARBA" id="ARBA00022679"/>
    </source>
</evidence>
<name>A0A7G9YFM3_9EURY</name>
<reference evidence="3" key="1">
    <citation type="submission" date="2020-06" db="EMBL/GenBank/DDBJ databases">
        <title>Unique genomic features of the anaerobic methanotrophic archaea.</title>
        <authorList>
            <person name="Chadwick G.L."/>
            <person name="Skennerton C.T."/>
            <person name="Laso-Perez R."/>
            <person name="Leu A.O."/>
            <person name="Speth D.R."/>
            <person name="Yu H."/>
            <person name="Morgan-Lang C."/>
            <person name="Hatzenpichler R."/>
            <person name="Goudeau D."/>
            <person name="Malmstrom R."/>
            <person name="Brazelton W.J."/>
            <person name="Woyke T."/>
            <person name="Hallam S.J."/>
            <person name="Tyson G.W."/>
            <person name="Wegener G."/>
            <person name="Boetius A."/>
            <person name="Orphan V."/>
        </authorList>
    </citation>
    <scope>NUCLEOTIDE SEQUENCE</scope>
</reference>
<dbReference type="InterPro" id="IPR027417">
    <property type="entry name" value="P-loop_NTPase"/>
</dbReference>
<evidence type="ECO:0000313" key="2">
    <source>
        <dbReference type="EMBL" id="QNO45271.1"/>
    </source>
</evidence>
<protein>
    <recommendedName>
        <fullName evidence="4">Sulfotransferase</fullName>
    </recommendedName>
</protein>
<dbReference type="PANTHER" id="PTHR12788:SF10">
    <property type="entry name" value="PROTEIN-TYROSINE SULFOTRANSFERASE"/>
    <property type="match status" value="1"/>
</dbReference>
<dbReference type="AlphaFoldDB" id="A0A7G9YFM3"/>
<dbReference type="InterPro" id="IPR026634">
    <property type="entry name" value="TPST-like"/>
</dbReference>
<dbReference type="Gene3D" id="3.40.50.300">
    <property type="entry name" value="P-loop containing nucleotide triphosphate hydrolases"/>
    <property type="match status" value="1"/>
</dbReference>
<dbReference type="SUPFAM" id="SSF52540">
    <property type="entry name" value="P-loop containing nucleoside triphosphate hydrolases"/>
    <property type="match status" value="1"/>
</dbReference>
<gene>
    <name evidence="3" type="ORF">FAOAFBCF_00005</name>
    <name evidence="2" type="ORF">GHMBFEBI_00005</name>
</gene>
<evidence type="ECO:0008006" key="4">
    <source>
        <dbReference type="Google" id="ProtNLM"/>
    </source>
</evidence>
<organism evidence="3">
    <name type="scientific">Candidatus Methanogaster sp. ANME-2c ERB4</name>
    <dbReference type="NCBI Taxonomy" id="2759911"/>
    <lineage>
        <taxon>Archaea</taxon>
        <taxon>Methanobacteriati</taxon>
        <taxon>Methanobacteriota</taxon>
        <taxon>Stenosarchaea group</taxon>
        <taxon>Methanomicrobia</taxon>
        <taxon>Methanosarcinales</taxon>
        <taxon>ANME-2 cluster</taxon>
        <taxon>Candidatus Methanogasteraceae</taxon>
        <taxon>Candidatus Methanogaster</taxon>
    </lineage>
</organism>
<dbReference type="EMBL" id="MT631090">
    <property type="protein sequence ID" value="QNO45271.1"/>
    <property type="molecule type" value="Genomic_DNA"/>
</dbReference>
<keyword evidence="1" id="KW-0808">Transferase</keyword>
<sequence>MQMQQIDQNNGPIFVVGSPRSGTTLLQRMLRSHPRISSPTGESHFMIPLYRNAKSFGDLRKTENVRNVLQEMYHKNSNFLETDFHGMRFEVGSLAVELCQKGCDSIPRIISGLFEKNAHGEGKARWLEKTPYYVLHLPTILEMFPDAQIIHIIRDGRDCALSMFGRKYDFDVFTTYHAAWYWKKYVDKGKQTGPKFEPSVYLEIRYEDLVTDPVTAARGICGFLGENYSDSIIQFQKSTDKKSKTPFLAKPIQAGNVEKWRRLMTPHQIKIFESVAGDTLKRSGYPCLTKAKPMPRGFRAAYVVHDQLVTWFHQKILGPQRSD</sequence>
<dbReference type="EMBL" id="MT631218">
    <property type="protein sequence ID" value="QNO46807.1"/>
    <property type="molecule type" value="Genomic_DNA"/>
</dbReference>
<evidence type="ECO:0000313" key="3">
    <source>
        <dbReference type="EMBL" id="QNO46807.1"/>
    </source>
</evidence>
<dbReference type="GO" id="GO:0008476">
    <property type="term" value="F:protein-tyrosine sulfotransferase activity"/>
    <property type="evidence" value="ECO:0007669"/>
    <property type="project" value="InterPro"/>
</dbReference>
<proteinExistence type="predicted"/>
<dbReference type="PANTHER" id="PTHR12788">
    <property type="entry name" value="PROTEIN-TYROSINE SULFOTRANSFERASE 2"/>
    <property type="match status" value="1"/>
</dbReference>